<feature type="compositionally biased region" description="Pro residues" evidence="1">
    <location>
        <begin position="123"/>
        <end position="132"/>
    </location>
</feature>
<protein>
    <submittedName>
        <fullName evidence="3">Uncharacterized protein</fullName>
    </submittedName>
</protein>
<evidence type="ECO:0000256" key="1">
    <source>
        <dbReference type="SAM" id="MobiDB-lite"/>
    </source>
</evidence>
<sequence length="293" mass="30399">MNDVLWPFTTIGCVLLALGLAIAITVVAGRRDARTEGTVGLTIGIFKLDAPARIVLALFLVLLGFASIVFSFFHTEIESRFEAEGKAGQSELPRWDGRPTVPTFPSATSSPQPAPTPETSSPSTPPPAPPITPTRSHLSPVGPQDFVTTTVRTAGGEAAVYVGKRAAIMDTLRGLVTFNVDPGPARDEPDMCVETAVSSGYSGSNVTLVAGDLGVGWPAAEAAPSPRPEGSAGSVHQQMVGLPSGATVGSWPMSIHLEENGTSRTLGTVTISHERADDGSVRWGINGEGTACT</sequence>
<name>A0A9Y2JZ56_9PSEU</name>
<evidence type="ECO:0000256" key="2">
    <source>
        <dbReference type="SAM" id="Phobius"/>
    </source>
</evidence>
<gene>
    <name evidence="3" type="ORF">QRX60_17980</name>
</gene>
<proteinExistence type="predicted"/>
<feature type="transmembrane region" description="Helical" evidence="2">
    <location>
        <begin position="50"/>
        <end position="73"/>
    </location>
</feature>
<dbReference type="Proteomes" id="UP001239397">
    <property type="component" value="Chromosome"/>
</dbReference>
<dbReference type="EMBL" id="CP127295">
    <property type="protein sequence ID" value="WIY05644.1"/>
    <property type="molecule type" value="Genomic_DNA"/>
</dbReference>
<keyword evidence="4" id="KW-1185">Reference proteome</keyword>
<organism evidence="3 4">
    <name type="scientific">Amycolatopsis mongoliensis</name>
    <dbReference type="NCBI Taxonomy" id="715475"/>
    <lineage>
        <taxon>Bacteria</taxon>
        <taxon>Bacillati</taxon>
        <taxon>Actinomycetota</taxon>
        <taxon>Actinomycetes</taxon>
        <taxon>Pseudonocardiales</taxon>
        <taxon>Pseudonocardiaceae</taxon>
        <taxon>Amycolatopsis</taxon>
    </lineage>
</organism>
<keyword evidence="2" id="KW-0472">Membrane</keyword>
<dbReference type="KEGG" id="amog:QRX60_17980"/>
<evidence type="ECO:0000313" key="4">
    <source>
        <dbReference type="Proteomes" id="UP001239397"/>
    </source>
</evidence>
<dbReference type="RefSeq" id="WP_286001926.1">
    <property type="nucleotide sequence ID" value="NZ_CP127295.1"/>
</dbReference>
<keyword evidence="2" id="KW-0812">Transmembrane</keyword>
<feature type="compositionally biased region" description="Low complexity" evidence="1">
    <location>
        <begin position="103"/>
        <end position="122"/>
    </location>
</feature>
<reference evidence="3 4" key="1">
    <citation type="submission" date="2023-06" db="EMBL/GenBank/DDBJ databases">
        <authorList>
            <person name="Oyuntsetseg B."/>
            <person name="Kim S.B."/>
        </authorList>
    </citation>
    <scope>NUCLEOTIDE SEQUENCE [LARGE SCALE GENOMIC DNA]</scope>
    <source>
        <strain evidence="3 4">4-36</strain>
    </source>
</reference>
<evidence type="ECO:0000313" key="3">
    <source>
        <dbReference type="EMBL" id="WIY05644.1"/>
    </source>
</evidence>
<feature type="region of interest" description="Disordered" evidence="1">
    <location>
        <begin position="87"/>
        <end position="145"/>
    </location>
</feature>
<feature type="transmembrane region" description="Helical" evidence="2">
    <location>
        <begin position="6"/>
        <end position="29"/>
    </location>
</feature>
<keyword evidence="2" id="KW-1133">Transmembrane helix</keyword>
<dbReference type="AlphaFoldDB" id="A0A9Y2JZ56"/>
<accession>A0A9Y2JZ56</accession>